<feature type="compositionally biased region" description="Low complexity" evidence="1">
    <location>
        <begin position="456"/>
        <end position="477"/>
    </location>
</feature>
<feature type="compositionally biased region" description="Basic and acidic residues" evidence="1">
    <location>
        <begin position="633"/>
        <end position="642"/>
    </location>
</feature>
<feature type="region of interest" description="Disordered" evidence="1">
    <location>
        <begin position="619"/>
        <end position="642"/>
    </location>
</feature>
<feature type="region of interest" description="Disordered" evidence="1">
    <location>
        <begin position="187"/>
        <end position="245"/>
    </location>
</feature>
<feature type="region of interest" description="Disordered" evidence="1">
    <location>
        <begin position="363"/>
        <end position="411"/>
    </location>
</feature>
<organism evidence="2 3">
    <name type="scientific">Neurospora hispaniola</name>
    <dbReference type="NCBI Taxonomy" id="588809"/>
    <lineage>
        <taxon>Eukaryota</taxon>
        <taxon>Fungi</taxon>
        <taxon>Dikarya</taxon>
        <taxon>Ascomycota</taxon>
        <taxon>Pezizomycotina</taxon>
        <taxon>Sordariomycetes</taxon>
        <taxon>Sordariomycetidae</taxon>
        <taxon>Sordariales</taxon>
        <taxon>Sordariaceae</taxon>
        <taxon>Neurospora</taxon>
    </lineage>
</organism>
<evidence type="ECO:0000256" key="1">
    <source>
        <dbReference type="SAM" id="MobiDB-lite"/>
    </source>
</evidence>
<feature type="compositionally biased region" description="Pro residues" evidence="1">
    <location>
        <begin position="400"/>
        <end position="411"/>
    </location>
</feature>
<feature type="region of interest" description="Disordered" evidence="1">
    <location>
        <begin position="702"/>
        <end position="749"/>
    </location>
</feature>
<accession>A0AAJ0IA38</accession>
<sequence length="749" mass="80025">MFVAFVGFSRLLTNTVPNPAQPKPVILTTSPAPVTGQVHTSDYTSDCGVRRPTDNKHSKVKQKLNGIPQLRLTFIKTNFATPSITGHTSDPTMAPVTDPFPVPGLEGLILKNCRFFSSPDTELSLVVAKKQGQFRAVVLQSKENFRGPLLVETGPTIYWVLHSLMVKSAESVQNYIQTSGYSIVPRTRETKADKEAHGSVDSEHGFDDNQGHDAESVISRSTSCPTYTSQSVLGPSKPPVKRHNMPYHNRMNGASGVDFPPLPPPPPGWPLRNMGLTGGIGNGVSHASPPYHPPPPPPPPLLPDGFASAGSGKEPCWSFQQLNNFQSQNRSCHGQAMRPTDQYFRPGSIQHVQLLSQSLPATTATQPVPPALSAIGDAVPGSNPKPNGHSLKPEQSQYHIPPPPPPPPPFPPMSRVVNHVYGSAPWHVQRSRAYTTAGIIPPPPPPPPLPTSIHVPASSSTSSSSSATTTITPNASPNLPSVTSRLFQGASSTISSSPSAPSISTFSSPNPTANQNSITIPCSSCGDSNKNKPTSTTPPVLITINFASQIDGPSRLTILCSLPRLTVAAIQAVALEAIDRHSLSLKGFASNQGKEGRKDESKVRISAIKAILPVCGAASSDQSVDDEPTSESDSGRSKWRRESKVVDITEFDKDTQLGFLFDHFHHHHHHHHHQEKNINGKDKSEVVMARFEVEVVVEHERSDERGGSMSSWSPAATFGAKGGRPRPAGAGLMGSSFPGTMPPLGPGGP</sequence>
<dbReference type="AlphaFoldDB" id="A0AAJ0IA38"/>
<feature type="compositionally biased region" description="Pro residues" evidence="1">
    <location>
        <begin position="440"/>
        <end position="450"/>
    </location>
</feature>
<gene>
    <name evidence="2" type="ORF">B0T23DRAFT_440367</name>
</gene>
<comment type="caution">
    <text evidence="2">The sequence shown here is derived from an EMBL/GenBank/DDBJ whole genome shotgun (WGS) entry which is preliminary data.</text>
</comment>
<dbReference type="GeneID" id="87878348"/>
<feature type="compositionally biased region" description="Low complexity" evidence="1">
    <location>
        <begin position="490"/>
        <end position="508"/>
    </location>
</feature>
<protein>
    <submittedName>
        <fullName evidence="2">Uncharacterized protein</fullName>
    </submittedName>
</protein>
<evidence type="ECO:0000313" key="2">
    <source>
        <dbReference type="EMBL" id="KAK3494808.1"/>
    </source>
</evidence>
<keyword evidence="3" id="KW-1185">Reference proteome</keyword>
<dbReference type="RefSeq" id="XP_062694237.1">
    <property type="nucleotide sequence ID" value="XM_062840726.1"/>
</dbReference>
<feature type="compositionally biased region" description="Basic and acidic residues" evidence="1">
    <location>
        <begin position="187"/>
        <end position="215"/>
    </location>
</feature>
<feature type="compositionally biased region" description="Pro residues" evidence="1">
    <location>
        <begin position="740"/>
        <end position="749"/>
    </location>
</feature>
<evidence type="ECO:0000313" key="3">
    <source>
        <dbReference type="Proteomes" id="UP001285908"/>
    </source>
</evidence>
<reference evidence="2 3" key="1">
    <citation type="journal article" date="2023" name="Mol. Phylogenet. Evol.">
        <title>Genome-scale phylogeny and comparative genomics of the fungal order Sordariales.</title>
        <authorList>
            <person name="Hensen N."/>
            <person name="Bonometti L."/>
            <person name="Westerberg I."/>
            <person name="Brannstrom I.O."/>
            <person name="Guillou S."/>
            <person name="Cros-Aarteil S."/>
            <person name="Calhoun S."/>
            <person name="Haridas S."/>
            <person name="Kuo A."/>
            <person name="Mondo S."/>
            <person name="Pangilinan J."/>
            <person name="Riley R."/>
            <person name="LaButti K."/>
            <person name="Andreopoulos B."/>
            <person name="Lipzen A."/>
            <person name="Chen C."/>
            <person name="Yan M."/>
            <person name="Daum C."/>
            <person name="Ng V."/>
            <person name="Clum A."/>
            <person name="Steindorff A."/>
            <person name="Ohm R.A."/>
            <person name="Martin F."/>
            <person name="Silar P."/>
            <person name="Natvig D.O."/>
            <person name="Lalanne C."/>
            <person name="Gautier V."/>
            <person name="Ament-Velasquez S.L."/>
            <person name="Kruys A."/>
            <person name="Hutchinson M.I."/>
            <person name="Powell A.J."/>
            <person name="Barry K."/>
            <person name="Miller A.N."/>
            <person name="Grigoriev I.V."/>
            <person name="Debuchy R."/>
            <person name="Gladieux P."/>
            <person name="Hiltunen Thoren M."/>
            <person name="Johannesson H."/>
        </authorList>
    </citation>
    <scope>NUCLEOTIDE SEQUENCE [LARGE SCALE GENOMIC DNA]</scope>
    <source>
        <strain evidence="2 3">FGSC 10403</strain>
    </source>
</reference>
<name>A0AAJ0IA38_9PEZI</name>
<dbReference type="Proteomes" id="UP001285908">
    <property type="component" value="Unassembled WGS sequence"/>
</dbReference>
<dbReference type="EMBL" id="JAULSX010000003">
    <property type="protein sequence ID" value="KAK3494808.1"/>
    <property type="molecule type" value="Genomic_DNA"/>
</dbReference>
<feature type="compositionally biased region" description="Polar residues" evidence="1">
    <location>
        <begin position="218"/>
        <end position="233"/>
    </location>
</feature>
<proteinExistence type="predicted"/>
<feature type="region of interest" description="Disordered" evidence="1">
    <location>
        <begin position="436"/>
        <end position="514"/>
    </location>
</feature>